<dbReference type="PROSITE" id="PS50111">
    <property type="entry name" value="CHEMOTAXIS_TRANSDUC_2"/>
    <property type="match status" value="1"/>
</dbReference>
<keyword evidence="4" id="KW-0175">Coiled coil</keyword>
<feature type="transmembrane region" description="Helical" evidence="6">
    <location>
        <begin position="12"/>
        <end position="33"/>
    </location>
</feature>
<reference evidence="9" key="1">
    <citation type="journal article" date="2011" name="MBio">
        <title>Novel metabolic attributes of the genus Cyanothece, comprising a group of unicellular nitrogen-fixing Cyanobacteria.</title>
        <authorList>
            <person name="Bandyopadhyay A."/>
            <person name="Elvitigala T."/>
            <person name="Welsh E."/>
            <person name="Stockel J."/>
            <person name="Liberton M."/>
            <person name="Min H."/>
            <person name="Sherman L.A."/>
            <person name="Pakrasi H.B."/>
        </authorList>
    </citation>
    <scope>NUCLEOTIDE SEQUENCE [LARGE SCALE GENOMIC DNA]</scope>
    <source>
        <strain evidence="9">PCC 8801</strain>
    </source>
</reference>
<evidence type="ECO:0000256" key="3">
    <source>
        <dbReference type="PROSITE-ProRule" id="PRU00284"/>
    </source>
</evidence>
<dbReference type="eggNOG" id="COG0840">
    <property type="taxonomic scope" value="Bacteria"/>
</dbReference>
<evidence type="ECO:0000256" key="2">
    <source>
        <dbReference type="ARBA" id="ARBA00029447"/>
    </source>
</evidence>
<dbReference type="STRING" id="41431.PCC8801_0762"/>
<accession>B7JYH4</accession>
<proteinExistence type="inferred from homology"/>
<name>B7JYH4_RIPO1</name>
<dbReference type="InterPro" id="IPR004089">
    <property type="entry name" value="MCPsignal_dom"/>
</dbReference>
<dbReference type="InterPro" id="IPR007891">
    <property type="entry name" value="CHASE3"/>
</dbReference>
<dbReference type="Pfam" id="PF05227">
    <property type="entry name" value="CHASE3"/>
    <property type="match status" value="1"/>
</dbReference>
<dbReference type="RefSeq" id="WP_012594120.1">
    <property type="nucleotide sequence ID" value="NC_011726.1"/>
</dbReference>
<protein>
    <submittedName>
        <fullName evidence="8">Methyl-accepting chemotaxis sensory transducer</fullName>
    </submittedName>
</protein>
<dbReference type="PANTHER" id="PTHR32089">
    <property type="entry name" value="METHYL-ACCEPTING CHEMOTAXIS PROTEIN MCPB"/>
    <property type="match status" value="1"/>
</dbReference>
<evidence type="ECO:0000256" key="5">
    <source>
        <dbReference type="SAM" id="MobiDB-lite"/>
    </source>
</evidence>
<dbReference type="PANTHER" id="PTHR32089:SF112">
    <property type="entry name" value="LYSOZYME-LIKE PROTEIN-RELATED"/>
    <property type="match status" value="1"/>
</dbReference>
<dbReference type="Proteomes" id="UP000008204">
    <property type="component" value="Chromosome"/>
</dbReference>
<dbReference type="SUPFAM" id="SSF58104">
    <property type="entry name" value="Methyl-accepting chemotaxis protein (MCP) signaling domain"/>
    <property type="match status" value="1"/>
</dbReference>
<feature type="region of interest" description="Disordered" evidence="5">
    <location>
        <begin position="239"/>
        <end position="273"/>
    </location>
</feature>
<keyword evidence="9" id="KW-1185">Reference proteome</keyword>
<evidence type="ECO:0000313" key="9">
    <source>
        <dbReference type="Proteomes" id="UP000008204"/>
    </source>
</evidence>
<sequence>MWQTLKLRNRILLGYAIPVMAFLAASIYGTLAVNQVRETFKEMERVNKILEKSHTMESASSAMVSSIRGYIATQNPAFFENYNFQKERLTEALTFLNTKDIIRLETQKEKLKKIATMNYNYEKQSEKIIAQIKSGKTAEALKLMQTNSKDNLDQTIQKLTKEFDQVEQELLEKNMQQAQSALDRLFMMLGICLILAILATILGVLIANGISKSINESAQVIITASSQIASTVEEQERTASLQAASVNETTTTMDELGASSRQSTEQADSAANTAQEVLKLTEKGNDAVQETLIGMEDLQEKVAAIAKQTVNLSGQTNQIGNISQVVTDLARQTNMLALNAAVEAVRAGEQGKGFSVVASEIRKLADQSKQSAERINLLVSEIQNAINVTVMVTDEGTKTVKAEMEIAQQTAQTFAQVAQAISDVVINNQQISLNIRQQDKAVQQVLEAMNSINQGAQESAAGLNQTKIGIRRLNEASKELLSLS</sequence>
<keyword evidence="6" id="KW-1133">Transmembrane helix</keyword>
<comment type="similarity">
    <text evidence="2">Belongs to the methyl-accepting chemotaxis (MCP) protein family.</text>
</comment>
<feature type="domain" description="Methyl-accepting transducer" evidence="7">
    <location>
        <begin position="217"/>
        <end position="453"/>
    </location>
</feature>
<dbReference type="KEGG" id="cyp:PCC8801_0762"/>
<dbReference type="Pfam" id="PF00015">
    <property type="entry name" value="MCPsignal"/>
    <property type="match status" value="1"/>
</dbReference>
<organism evidence="8 9">
    <name type="scientific">Rippkaea orientalis (strain PCC 8801 / RF-1)</name>
    <name type="common">Cyanothece sp. (strain PCC 8801)</name>
    <dbReference type="NCBI Taxonomy" id="41431"/>
    <lineage>
        <taxon>Bacteria</taxon>
        <taxon>Bacillati</taxon>
        <taxon>Cyanobacteriota</taxon>
        <taxon>Cyanophyceae</taxon>
        <taxon>Oscillatoriophycideae</taxon>
        <taxon>Chroococcales</taxon>
        <taxon>Aphanothecaceae</taxon>
        <taxon>Rippkaea</taxon>
        <taxon>Rippkaea orientalis</taxon>
    </lineage>
</organism>
<feature type="coiled-coil region" evidence="4">
    <location>
        <begin position="149"/>
        <end position="176"/>
    </location>
</feature>
<dbReference type="EMBL" id="CP001287">
    <property type="protein sequence ID" value="ACK64844.1"/>
    <property type="molecule type" value="Genomic_DNA"/>
</dbReference>
<keyword evidence="1 3" id="KW-0807">Transducer</keyword>
<evidence type="ECO:0000259" key="7">
    <source>
        <dbReference type="PROSITE" id="PS50111"/>
    </source>
</evidence>
<dbReference type="InterPro" id="IPR004090">
    <property type="entry name" value="Chemotax_Me-accpt_rcpt"/>
</dbReference>
<keyword evidence="6" id="KW-0472">Membrane</keyword>
<evidence type="ECO:0000256" key="4">
    <source>
        <dbReference type="SAM" id="Coils"/>
    </source>
</evidence>
<gene>
    <name evidence="8" type="ordered locus">PCC8801_0762</name>
</gene>
<dbReference type="GO" id="GO:0006935">
    <property type="term" value="P:chemotaxis"/>
    <property type="evidence" value="ECO:0007669"/>
    <property type="project" value="InterPro"/>
</dbReference>
<dbReference type="SMART" id="SM00283">
    <property type="entry name" value="MA"/>
    <property type="match status" value="1"/>
</dbReference>
<evidence type="ECO:0000256" key="6">
    <source>
        <dbReference type="SAM" id="Phobius"/>
    </source>
</evidence>
<dbReference type="GO" id="GO:0007165">
    <property type="term" value="P:signal transduction"/>
    <property type="evidence" value="ECO:0007669"/>
    <property type="project" value="UniProtKB-KW"/>
</dbReference>
<evidence type="ECO:0000256" key="1">
    <source>
        <dbReference type="ARBA" id="ARBA00023224"/>
    </source>
</evidence>
<evidence type="ECO:0000313" key="8">
    <source>
        <dbReference type="EMBL" id="ACK64844.1"/>
    </source>
</evidence>
<feature type="transmembrane region" description="Helical" evidence="6">
    <location>
        <begin position="185"/>
        <end position="207"/>
    </location>
</feature>
<dbReference type="Gene3D" id="1.10.287.950">
    <property type="entry name" value="Methyl-accepting chemotaxis protein"/>
    <property type="match status" value="1"/>
</dbReference>
<dbReference type="PRINTS" id="PR00260">
    <property type="entry name" value="CHEMTRNSDUCR"/>
</dbReference>
<dbReference type="GO" id="GO:0004888">
    <property type="term" value="F:transmembrane signaling receptor activity"/>
    <property type="evidence" value="ECO:0007669"/>
    <property type="project" value="InterPro"/>
</dbReference>
<dbReference type="OrthoDB" id="457060at2"/>
<dbReference type="AlphaFoldDB" id="B7JYH4"/>
<dbReference type="GO" id="GO:0016020">
    <property type="term" value="C:membrane"/>
    <property type="evidence" value="ECO:0007669"/>
    <property type="project" value="InterPro"/>
</dbReference>
<dbReference type="HOGENOM" id="CLU_000445_107_27_3"/>
<keyword evidence="6" id="KW-0812">Transmembrane</keyword>